<dbReference type="GO" id="GO:0008608">
    <property type="term" value="P:attachment of spindle microtubules to kinetochore"/>
    <property type="evidence" value="ECO:0007669"/>
    <property type="project" value="TreeGrafter"/>
</dbReference>
<evidence type="ECO:0000256" key="6">
    <source>
        <dbReference type="ARBA" id="ARBA00022776"/>
    </source>
</evidence>
<evidence type="ECO:0000256" key="5">
    <source>
        <dbReference type="ARBA" id="ARBA00022701"/>
    </source>
</evidence>
<dbReference type="EMBL" id="NHOQ01001229">
    <property type="protein sequence ID" value="PWA25743.1"/>
    <property type="molecule type" value="Genomic_DNA"/>
</dbReference>
<evidence type="ECO:0000259" key="14">
    <source>
        <dbReference type="PROSITE" id="PS50249"/>
    </source>
</evidence>
<dbReference type="GO" id="GO:0070536">
    <property type="term" value="P:protein K63-linked deubiquitination"/>
    <property type="evidence" value="ECO:0007669"/>
    <property type="project" value="TreeGrafter"/>
</dbReference>
<dbReference type="AlphaFoldDB" id="A0A315VRK8"/>
<evidence type="ECO:0000256" key="8">
    <source>
        <dbReference type="ARBA" id="ARBA00023054"/>
    </source>
</evidence>
<evidence type="ECO:0000313" key="16">
    <source>
        <dbReference type="Proteomes" id="UP000250572"/>
    </source>
</evidence>
<dbReference type="PANTHER" id="PTHR31728">
    <property type="entry name" value="ABRAXAS FAMILY MEMBER"/>
    <property type="match status" value="1"/>
</dbReference>
<feature type="non-terminal residue" evidence="15">
    <location>
        <position position="1"/>
    </location>
</feature>
<protein>
    <recommendedName>
        <fullName evidence="14">MPN domain-containing protein</fullName>
    </recommendedName>
</protein>
<feature type="compositionally biased region" description="Basic and acidic residues" evidence="13">
    <location>
        <begin position="470"/>
        <end position="486"/>
    </location>
</feature>
<evidence type="ECO:0000256" key="12">
    <source>
        <dbReference type="ARBA" id="ARBA00035115"/>
    </source>
</evidence>
<dbReference type="InterPro" id="IPR023238">
    <property type="entry name" value="FAM175"/>
</dbReference>
<dbReference type="CDD" id="cd23524">
    <property type="entry name" value="Abraxas_2"/>
    <property type="match status" value="1"/>
</dbReference>
<comment type="subcellular location">
    <subcellularLocation>
        <location evidence="2">Cytoplasm</location>
        <location evidence="2">Cytoskeleton</location>
        <location evidence="2">Spindle pole</location>
    </subcellularLocation>
    <subcellularLocation>
        <location evidence="1">Nucleus</location>
    </subcellularLocation>
</comment>
<keyword evidence="10" id="KW-0539">Nucleus</keyword>
<evidence type="ECO:0000256" key="3">
    <source>
        <dbReference type="ARBA" id="ARBA00022490"/>
    </source>
</evidence>
<evidence type="ECO:0000256" key="2">
    <source>
        <dbReference type="ARBA" id="ARBA00004647"/>
    </source>
</evidence>
<dbReference type="GO" id="GO:0005634">
    <property type="term" value="C:nucleus"/>
    <property type="evidence" value="ECO:0007669"/>
    <property type="project" value="UniProtKB-SubCell"/>
</dbReference>
<dbReference type="GO" id="GO:0008017">
    <property type="term" value="F:microtubule binding"/>
    <property type="evidence" value="ECO:0007669"/>
    <property type="project" value="TreeGrafter"/>
</dbReference>
<dbReference type="STRING" id="33528.ENSGAFP00000017534"/>
<keyword evidence="16" id="KW-1185">Reference proteome</keyword>
<feature type="compositionally biased region" description="Low complexity" evidence="13">
    <location>
        <begin position="524"/>
        <end position="537"/>
    </location>
</feature>
<sequence>AIHRAGFAKEPVTFPVLLTEFVSLPCTLRPKHCCGGIQKAPFLVNEERKRDFSRSCSRQFSVLHSGVRRTARNRAADFRLHLIVTISASASSRTEEGEPRGIKSKEQTYMKSHKAAANTQAVTVKEEISRLFGPLQVLQSDCRETNIKTCEFSTAVQEIRLLKIVESFHNHVSPVWHLPCCCGFTAVAAYISHKKLRQMSVSLNVGGIGIDRDVSIMAASISGYTFSSVCYHSANSNSDHEGFLLGDVRQEETVSISDAQISSSELLQVVEIHNHDPCAHLFSFYDYAGTVSEENLNSILKDRRKNVIGWYRFRRNTQQQMSFREQIIHKQLTQLLGVPDLVFLLFSFISTANSSTHALEYVLFRPNRRYNQRIVLTIPNLGNTSQQEYKLSSVPNTSLNYAKVIKEHGAEFFDKDGVMKDIRTIFQVYSALQDKVQAVCGEVEQSERVREKLQDEVNKLKQQIALRKRLAAEEERRLREDSRSPPEENTEPCEASSILSRIAFDAPSAPERPSTSPNPPSYTDLLSQDDNLLSSSSPPTRAALLPRPQAVGSPGHPSPAPVQTDLGLGLRQGMGLGASLSPVSTPSTPYLGNGDGSSSDSLDRQAAGQEDDDDDDEEEDEDDAEEDSSEYENLVSEGSRLPLVSASVLAQGRPAALGPDGDARDSQMT</sequence>
<dbReference type="InterPro" id="IPR023240">
    <property type="entry name" value="BRISC_Abraxas2"/>
</dbReference>
<dbReference type="GO" id="GO:0031593">
    <property type="term" value="F:polyubiquitin modification-dependent protein binding"/>
    <property type="evidence" value="ECO:0007669"/>
    <property type="project" value="TreeGrafter"/>
</dbReference>
<evidence type="ECO:0000256" key="4">
    <source>
        <dbReference type="ARBA" id="ARBA00022618"/>
    </source>
</evidence>
<keyword evidence="3" id="KW-0963">Cytoplasm</keyword>
<feature type="region of interest" description="Disordered" evidence="13">
    <location>
        <begin position="468"/>
        <end position="669"/>
    </location>
</feature>
<keyword evidence="11" id="KW-0131">Cell cycle</keyword>
<dbReference type="PRINTS" id="PR02051">
    <property type="entry name" value="PROTEINF175"/>
</dbReference>
<evidence type="ECO:0000256" key="13">
    <source>
        <dbReference type="SAM" id="MobiDB-lite"/>
    </source>
</evidence>
<dbReference type="PROSITE" id="PS50249">
    <property type="entry name" value="MPN"/>
    <property type="match status" value="1"/>
</dbReference>
<dbReference type="GO" id="GO:0090307">
    <property type="term" value="P:mitotic spindle assembly"/>
    <property type="evidence" value="ECO:0007669"/>
    <property type="project" value="TreeGrafter"/>
</dbReference>
<feature type="compositionally biased region" description="Polar residues" evidence="13">
    <location>
        <begin position="581"/>
        <end position="590"/>
    </location>
</feature>
<evidence type="ECO:0000256" key="7">
    <source>
        <dbReference type="ARBA" id="ARBA00022786"/>
    </source>
</evidence>
<organism evidence="15 16">
    <name type="scientific">Gambusia affinis</name>
    <name type="common">Western mosquitofish</name>
    <name type="synonym">Heterandria affinis</name>
    <dbReference type="NCBI Taxonomy" id="33528"/>
    <lineage>
        <taxon>Eukaryota</taxon>
        <taxon>Metazoa</taxon>
        <taxon>Chordata</taxon>
        <taxon>Craniata</taxon>
        <taxon>Vertebrata</taxon>
        <taxon>Euteleostomi</taxon>
        <taxon>Actinopterygii</taxon>
        <taxon>Neopterygii</taxon>
        <taxon>Teleostei</taxon>
        <taxon>Neoteleostei</taxon>
        <taxon>Acanthomorphata</taxon>
        <taxon>Ovalentaria</taxon>
        <taxon>Atherinomorphae</taxon>
        <taxon>Cyprinodontiformes</taxon>
        <taxon>Poeciliidae</taxon>
        <taxon>Poeciliinae</taxon>
        <taxon>Gambusia</taxon>
    </lineage>
</organism>
<keyword evidence="8" id="KW-0175">Coiled coil</keyword>
<gene>
    <name evidence="15" type="ORF">CCH79_00001769</name>
</gene>
<keyword evidence="7" id="KW-0833">Ubl conjugation pathway</keyword>
<dbReference type="PANTHER" id="PTHR31728:SF1">
    <property type="entry name" value="BRISC COMPLEX SUBUNIT ABRAXAS 2"/>
    <property type="match status" value="1"/>
</dbReference>
<keyword evidence="6" id="KW-0498">Mitosis</keyword>
<dbReference type="GO" id="GO:0051301">
    <property type="term" value="P:cell division"/>
    <property type="evidence" value="ECO:0007669"/>
    <property type="project" value="UniProtKB-KW"/>
</dbReference>
<evidence type="ECO:0000256" key="1">
    <source>
        <dbReference type="ARBA" id="ARBA00004123"/>
    </source>
</evidence>
<dbReference type="Pfam" id="PF21125">
    <property type="entry name" value="MPN_2A_DUB_like"/>
    <property type="match status" value="1"/>
</dbReference>
<reference evidence="15 16" key="1">
    <citation type="journal article" date="2018" name="G3 (Bethesda)">
        <title>A High-Quality Reference Genome for the Invasive Mosquitofish Gambusia affinis Using a Chicago Library.</title>
        <authorList>
            <person name="Hoffberg S.L."/>
            <person name="Troendle N.J."/>
            <person name="Glenn T.C."/>
            <person name="Mahmud O."/>
            <person name="Louha S."/>
            <person name="Chalopin D."/>
            <person name="Bennetzen J.L."/>
            <person name="Mauricio R."/>
        </authorList>
    </citation>
    <scope>NUCLEOTIDE SEQUENCE [LARGE SCALE GENOMIC DNA]</scope>
    <source>
        <strain evidence="15">NE01/NJP1002.9</strain>
        <tissue evidence="15">Muscle</tissue>
    </source>
</reference>
<dbReference type="PRINTS" id="PR02053">
    <property type="entry name" value="BRISCABRO1"/>
</dbReference>
<comment type="caution">
    <text evidence="15">The sequence shown here is derived from an EMBL/GenBank/DDBJ whole genome shotgun (WGS) entry which is preliminary data.</text>
</comment>
<feature type="non-terminal residue" evidence="15">
    <location>
        <position position="669"/>
    </location>
</feature>
<dbReference type="InterPro" id="IPR037518">
    <property type="entry name" value="MPN"/>
</dbReference>
<proteinExistence type="inferred from homology"/>
<dbReference type="Proteomes" id="UP000250572">
    <property type="component" value="Unassembled WGS sequence"/>
</dbReference>
<feature type="domain" description="MPN" evidence="14">
    <location>
        <begin position="219"/>
        <end position="365"/>
    </location>
</feature>
<dbReference type="GO" id="GO:0005874">
    <property type="term" value="C:microtubule"/>
    <property type="evidence" value="ECO:0007669"/>
    <property type="project" value="UniProtKB-KW"/>
</dbReference>
<comment type="similarity">
    <text evidence="12">Belongs to the FAM175 family. Abro1 subfamily.</text>
</comment>
<keyword evidence="5" id="KW-0493">Microtubule</keyword>
<evidence type="ECO:0000256" key="11">
    <source>
        <dbReference type="ARBA" id="ARBA00023306"/>
    </source>
</evidence>
<keyword evidence="4" id="KW-0132">Cell division</keyword>
<accession>A0A315VRK8</accession>
<feature type="compositionally biased region" description="Acidic residues" evidence="13">
    <location>
        <begin position="609"/>
        <end position="630"/>
    </location>
</feature>
<name>A0A315VRK8_GAMAF</name>
<evidence type="ECO:0000256" key="10">
    <source>
        <dbReference type="ARBA" id="ARBA00023242"/>
    </source>
</evidence>
<keyword evidence="9" id="KW-0206">Cytoskeleton</keyword>
<evidence type="ECO:0000256" key="9">
    <source>
        <dbReference type="ARBA" id="ARBA00023212"/>
    </source>
</evidence>
<evidence type="ECO:0000313" key="15">
    <source>
        <dbReference type="EMBL" id="PWA25743.1"/>
    </source>
</evidence>
<dbReference type="GO" id="GO:0000922">
    <property type="term" value="C:spindle pole"/>
    <property type="evidence" value="ECO:0007669"/>
    <property type="project" value="UniProtKB-SubCell"/>
</dbReference>